<dbReference type="PANTHER" id="PTHR12788:SF10">
    <property type="entry name" value="PROTEIN-TYROSINE SULFOTRANSFERASE"/>
    <property type="match status" value="1"/>
</dbReference>
<reference evidence="2" key="1">
    <citation type="submission" date="2020-05" db="EMBL/GenBank/DDBJ databases">
        <title>Sulfur intermediates as new biogeochemical hubs in an aquatic model microbial ecosystem.</title>
        <authorList>
            <person name="Vigneron A."/>
        </authorList>
    </citation>
    <scope>NUCLEOTIDE SEQUENCE</scope>
    <source>
        <strain evidence="2">Bin.250</strain>
    </source>
</reference>
<dbReference type="SUPFAM" id="SSF52540">
    <property type="entry name" value="P-loop containing nucleoside triphosphate hydrolases"/>
    <property type="match status" value="1"/>
</dbReference>
<organism evidence="2 3">
    <name type="scientific">SAR86 cluster bacterium</name>
    <dbReference type="NCBI Taxonomy" id="2030880"/>
    <lineage>
        <taxon>Bacteria</taxon>
        <taxon>Pseudomonadati</taxon>
        <taxon>Pseudomonadota</taxon>
        <taxon>Gammaproteobacteria</taxon>
        <taxon>SAR86 cluster</taxon>
    </lineage>
</organism>
<dbReference type="Gene3D" id="3.40.50.300">
    <property type="entry name" value="P-loop containing nucleotide triphosphate hydrolases"/>
    <property type="match status" value="1"/>
</dbReference>
<accession>A0A973A8Z2</accession>
<dbReference type="InterPro" id="IPR026634">
    <property type="entry name" value="TPST-like"/>
</dbReference>
<dbReference type="Gene3D" id="1.25.40.10">
    <property type="entry name" value="Tetratricopeptide repeat domain"/>
    <property type="match status" value="1"/>
</dbReference>
<dbReference type="PANTHER" id="PTHR12788">
    <property type="entry name" value="PROTEIN-TYROSINE SULFOTRANSFERASE 2"/>
    <property type="match status" value="1"/>
</dbReference>
<dbReference type="EMBL" id="JABMOJ010000097">
    <property type="protein sequence ID" value="NQV64261.1"/>
    <property type="molecule type" value="Genomic_DNA"/>
</dbReference>
<keyword evidence="1" id="KW-0808">Transferase</keyword>
<dbReference type="GO" id="GO:0008476">
    <property type="term" value="F:protein-tyrosine sulfotransferase activity"/>
    <property type="evidence" value="ECO:0007669"/>
    <property type="project" value="InterPro"/>
</dbReference>
<evidence type="ECO:0000313" key="2">
    <source>
        <dbReference type="EMBL" id="NQV64261.1"/>
    </source>
</evidence>
<dbReference type="SUPFAM" id="SSF48452">
    <property type="entry name" value="TPR-like"/>
    <property type="match status" value="1"/>
</dbReference>
<protein>
    <submittedName>
        <fullName evidence="2">Sulfotransferase</fullName>
    </submittedName>
</protein>
<dbReference type="Pfam" id="PF13469">
    <property type="entry name" value="Sulfotransfer_3"/>
    <property type="match status" value="1"/>
</dbReference>
<sequence>MNDQQHQLSTMARRAVGAGNWPLVDKCAAALIQLNRSSPEGYFLQGLAHKAASRPDKAASAFKKTLAVDAMRYDAAVELAYQYMLSARNSEALNLLRDYATSLDNSPLYLDMSASIYSRLGLFIDAQLLLERAHQLQPRVDIFKAKLAANSVIVGQSGKAKALYTELLTRQPQHQRNHYQLARLQTAHDSNHLTQMLNIIEHNGLMPDKNIFLYYAIGKELEDLQRWQEAFNYYQRAGDAVTSVAEYDVGDDLALINCIIETCNADWLQEHQENVSQASEKTPVFVVGLPRSGTTLTERIISSHSHVESADETFFLQAAVRKASGSNAQGAISPSMIRAAARKKSIVIANSYRDAINYKLGKAPLFLDKLPENFLYLGFIARSFPHARIVHLRRHPMDVCFAMYKQPFFRYAYSLADLGTYYLAYERLFKHWQAVLGERLVVVDYETLVADQVNQTRRLLEQLQLPFEQACVDFDQNTAPSATASSVQVREKIHQRSVANWRHFSRELEPLYNQLKVGGIQL</sequence>
<evidence type="ECO:0000256" key="1">
    <source>
        <dbReference type="ARBA" id="ARBA00022679"/>
    </source>
</evidence>
<dbReference type="AlphaFoldDB" id="A0A973A8Z2"/>
<gene>
    <name evidence="2" type="ORF">HQ497_02750</name>
</gene>
<proteinExistence type="predicted"/>
<comment type="caution">
    <text evidence="2">The sequence shown here is derived from an EMBL/GenBank/DDBJ whole genome shotgun (WGS) entry which is preliminary data.</text>
</comment>
<dbReference type="InterPro" id="IPR027417">
    <property type="entry name" value="P-loop_NTPase"/>
</dbReference>
<dbReference type="InterPro" id="IPR011990">
    <property type="entry name" value="TPR-like_helical_dom_sf"/>
</dbReference>
<dbReference type="Proteomes" id="UP000754644">
    <property type="component" value="Unassembled WGS sequence"/>
</dbReference>
<name>A0A973A8Z2_9GAMM</name>
<evidence type="ECO:0000313" key="3">
    <source>
        <dbReference type="Proteomes" id="UP000754644"/>
    </source>
</evidence>